<dbReference type="Gene3D" id="3.90.1570.10">
    <property type="entry name" value="tt1808, chain A"/>
    <property type="match status" value="1"/>
</dbReference>
<dbReference type="PANTHER" id="PTHR36558">
    <property type="entry name" value="GLR1098 PROTEIN"/>
    <property type="match status" value="1"/>
</dbReference>
<dbReference type="InterPro" id="IPR011335">
    <property type="entry name" value="Restrct_endonuc-II-like"/>
</dbReference>
<dbReference type="PANTHER" id="PTHR36558:SF1">
    <property type="entry name" value="RESTRICTION ENDONUCLEASE DOMAIN-CONTAINING PROTEIN-RELATED"/>
    <property type="match status" value="1"/>
</dbReference>
<dbReference type="RefSeq" id="WP_017712693.1">
    <property type="nucleotide sequence ID" value="NZ_KB235937.1"/>
</dbReference>
<keyword evidence="3" id="KW-1185">Reference proteome</keyword>
<organism evidence="2 3">
    <name type="scientific">Prochlorothrix hollandica PCC 9006 = CALU 1027</name>
    <dbReference type="NCBI Taxonomy" id="317619"/>
    <lineage>
        <taxon>Bacteria</taxon>
        <taxon>Bacillati</taxon>
        <taxon>Cyanobacteriota</taxon>
        <taxon>Cyanophyceae</taxon>
        <taxon>Prochlorotrichales</taxon>
        <taxon>Prochlorotrichaceae</taxon>
        <taxon>Prochlorothrix</taxon>
    </lineage>
</organism>
<dbReference type="Pfam" id="PF05685">
    <property type="entry name" value="Uma2"/>
    <property type="match status" value="1"/>
</dbReference>
<protein>
    <recommendedName>
        <fullName evidence="1">Putative restriction endonuclease domain-containing protein</fullName>
    </recommendedName>
</protein>
<evidence type="ECO:0000313" key="3">
    <source>
        <dbReference type="Proteomes" id="UP000034681"/>
    </source>
</evidence>
<dbReference type="eggNOG" id="COG4636">
    <property type="taxonomic scope" value="Bacteria"/>
</dbReference>
<feature type="domain" description="Putative restriction endonuclease" evidence="1">
    <location>
        <begin position="17"/>
        <end position="180"/>
    </location>
</feature>
<sequence>MTPLTPPTLTPPKTYSLDEYRQLEETAEERHEYHNGEMIAMTGGTLSHARIIQNLILIIGLALQTSEYEVYGGELRIWIPEHHRGLYPDLSIFQGEPVLNANRQDEVLNPCLLLEVLSASTEAYDRGDKFRFYRSLPSLQDYLLVSQTEPVIEHYHRDDADRWALATYTGLDAILSLPLESLEVPLVQVYQGVKLSP</sequence>
<dbReference type="OrthoDB" id="428347at2"/>
<evidence type="ECO:0000313" key="2">
    <source>
        <dbReference type="EMBL" id="KKI99187.1"/>
    </source>
</evidence>
<evidence type="ECO:0000259" key="1">
    <source>
        <dbReference type="Pfam" id="PF05685"/>
    </source>
</evidence>
<dbReference type="InterPro" id="IPR012296">
    <property type="entry name" value="Nuclease_put_TT1808"/>
</dbReference>
<gene>
    <name evidence="2" type="ORF">PROH_15650</name>
</gene>
<dbReference type="InterPro" id="IPR008538">
    <property type="entry name" value="Uma2"/>
</dbReference>
<dbReference type="CDD" id="cd06260">
    <property type="entry name" value="DUF820-like"/>
    <property type="match status" value="1"/>
</dbReference>
<name>A0A0M2PVR4_PROHO</name>
<proteinExistence type="predicted"/>
<dbReference type="SUPFAM" id="SSF52980">
    <property type="entry name" value="Restriction endonuclease-like"/>
    <property type="match status" value="1"/>
</dbReference>
<dbReference type="EMBL" id="AJTX02000006">
    <property type="protein sequence ID" value="KKI99187.1"/>
    <property type="molecule type" value="Genomic_DNA"/>
</dbReference>
<dbReference type="AlphaFoldDB" id="A0A0M2PVR4"/>
<comment type="caution">
    <text evidence="2">The sequence shown here is derived from an EMBL/GenBank/DDBJ whole genome shotgun (WGS) entry which is preliminary data.</text>
</comment>
<reference evidence="2" key="1">
    <citation type="submission" date="2012-04" db="EMBL/GenBank/DDBJ databases">
        <authorList>
            <person name="Borisov I.G."/>
            <person name="Ivanikova N.V."/>
            <person name="Pinevich A.V."/>
        </authorList>
    </citation>
    <scope>NUCLEOTIDE SEQUENCE</scope>
    <source>
        <strain evidence="2">CALU 1027</strain>
    </source>
</reference>
<dbReference type="Proteomes" id="UP000034681">
    <property type="component" value="Unassembled WGS sequence"/>
</dbReference>
<accession>A0A0M2PVR4</accession>